<comment type="similarity">
    <text evidence="4">Belongs to the peptidase C19 family.</text>
</comment>
<dbReference type="Gene3D" id="3.90.70.10">
    <property type="entry name" value="Cysteine proteinases"/>
    <property type="match status" value="1"/>
</dbReference>
<keyword evidence="9" id="KW-0479">Metal-binding</keyword>
<evidence type="ECO:0000256" key="2">
    <source>
        <dbReference type="ARBA" id="ARBA00004300"/>
    </source>
</evidence>
<dbReference type="InterPro" id="IPR036859">
    <property type="entry name" value="CAP-Gly_dom_sf"/>
</dbReference>
<dbReference type="Gene3D" id="2.30.30.190">
    <property type="entry name" value="CAP Gly-rich-like domain"/>
    <property type="match status" value="3"/>
</dbReference>
<feature type="region of interest" description="Disordered" evidence="14">
    <location>
        <begin position="305"/>
        <end position="357"/>
    </location>
</feature>
<keyword evidence="11" id="KW-0378">Hydrolase</keyword>
<reference evidence="17" key="3">
    <citation type="submission" date="2020-05" db="EMBL/GenBank/DDBJ databases">
        <title>Electrophorus electricus (electric eel) genome, fEleEle1, primary haplotype.</title>
        <authorList>
            <person name="Myers G."/>
            <person name="Meyer A."/>
            <person name="Fedrigo O."/>
            <person name="Formenti G."/>
            <person name="Rhie A."/>
            <person name="Tracey A."/>
            <person name="Sims Y."/>
            <person name="Jarvis E.D."/>
        </authorList>
    </citation>
    <scope>NUCLEOTIDE SEQUENCE [LARGE SCALE GENOMIC DNA]</scope>
</reference>
<dbReference type="Ensembl" id="ENSEEET00000012276.2">
    <property type="protein sequence ID" value="ENSEEEP00000012133.2"/>
    <property type="gene ID" value="ENSEEEG00000006029.2"/>
</dbReference>
<keyword evidence="18" id="KW-1185">Reference proteome</keyword>
<proteinExistence type="inferred from homology"/>
<feature type="domain" description="CAP-Gly" evidence="16">
    <location>
        <begin position="385"/>
        <end position="428"/>
    </location>
</feature>
<evidence type="ECO:0000259" key="16">
    <source>
        <dbReference type="PROSITE" id="PS50245"/>
    </source>
</evidence>
<dbReference type="GO" id="GO:0004843">
    <property type="term" value="F:cysteine-type deubiquitinase activity"/>
    <property type="evidence" value="ECO:0007669"/>
    <property type="project" value="UniProtKB-EC"/>
</dbReference>
<dbReference type="InterPro" id="IPR038765">
    <property type="entry name" value="Papain-like_cys_pep_sf"/>
</dbReference>
<evidence type="ECO:0000259" key="15">
    <source>
        <dbReference type="PROSITE" id="PS50235"/>
    </source>
</evidence>
<reference evidence="17" key="4">
    <citation type="submission" date="2025-08" db="UniProtKB">
        <authorList>
            <consortium name="Ensembl"/>
        </authorList>
    </citation>
    <scope>IDENTIFICATION</scope>
</reference>
<keyword evidence="10" id="KW-0833">Ubl conjugation pathway</keyword>
<evidence type="ECO:0000256" key="8">
    <source>
        <dbReference type="ARBA" id="ARBA00022670"/>
    </source>
</evidence>
<evidence type="ECO:0000256" key="3">
    <source>
        <dbReference type="ARBA" id="ARBA00004556"/>
    </source>
</evidence>
<reference evidence="18" key="2">
    <citation type="journal article" date="2017" name="Sci. Adv.">
        <title>A tail of two voltages: Proteomic comparison of the three electric organs of the electric eel.</title>
        <authorList>
            <person name="Traeger L.L."/>
            <person name="Sabat G."/>
            <person name="Barrett-Wilt G.A."/>
            <person name="Wells G.B."/>
            <person name="Sussman M.R."/>
        </authorList>
    </citation>
    <scope>NUCLEOTIDE SEQUENCE [LARGE SCALE GENOMIC DNA]</scope>
</reference>
<comment type="subcellular location">
    <subcellularLocation>
        <location evidence="2">Cytoplasm</location>
        <location evidence="2">Cytoskeleton</location>
        <location evidence="2">Microtubule organizing center</location>
        <location evidence="2">Centrosome</location>
    </subcellularLocation>
    <subcellularLocation>
        <location evidence="3">Cytoplasm</location>
        <location evidence="3">Perinuclear region</location>
    </subcellularLocation>
</comment>
<evidence type="ECO:0000256" key="14">
    <source>
        <dbReference type="SAM" id="MobiDB-lite"/>
    </source>
</evidence>
<dbReference type="FunFam" id="3.90.70.10:FF:000206">
    <property type="entry name" value="Uncharacterized protein"/>
    <property type="match status" value="1"/>
</dbReference>
<reference evidence="18" key="1">
    <citation type="journal article" date="2014" name="Science">
        <title>Nonhuman genetics. Genomic basis for the convergent evolution of electric organs.</title>
        <authorList>
            <person name="Gallant J.R."/>
            <person name="Traeger L.L."/>
            <person name="Volkening J.D."/>
            <person name="Moffett H."/>
            <person name="Chen P.H."/>
            <person name="Novina C.D."/>
            <person name="Phillips G.N.Jr."/>
            <person name="Anand R."/>
            <person name="Wells G.B."/>
            <person name="Pinch M."/>
            <person name="Guth R."/>
            <person name="Unguez G.A."/>
            <person name="Albert J.S."/>
            <person name="Zakon H.H."/>
            <person name="Samanta M.P."/>
            <person name="Sussman M.R."/>
        </authorList>
    </citation>
    <scope>NUCLEOTIDE SEQUENCE [LARGE SCALE GENOMIC DNA]</scope>
</reference>
<dbReference type="SUPFAM" id="SSF74924">
    <property type="entry name" value="Cap-Gly domain"/>
    <property type="match status" value="3"/>
</dbReference>
<dbReference type="GeneTree" id="ENSGT00390000018123"/>
<evidence type="ECO:0000256" key="7">
    <source>
        <dbReference type="ARBA" id="ARBA00022553"/>
    </source>
</evidence>
<dbReference type="PROSITE" id="PS50245">
    <property type="entry name" value="CAP_GLY_2"/>
    <property type="match status" value="1"/>
</dbReference>
<evidence type="ECO:0000256" key="6">
    <source>
        <dbReference type="ARBA" id="ARBA00022490"/>
    </source>
</evidence>
<dbReference type="AlphaFoldDB" id="A0A4W4EJ78"/>
<dbReference type="Pfam" id="PF01302">
    <property type="entry name" value="CAP_GLY"/>
    <property type="match status" value="2"/>
</dbReference>
<dbReference type="InterPro" id="IPR028889">
    <property type="entry name" value="USP"/>
</dbReference>
<protein>
    <recommendedName>
        <fullName evidence="5">ubiquitinyl hydrolase 1</fullName>
        <ecNumber evidence="5">3.4.19.12</ecNumber>
    </recommendedName>
</protein>
<dbReference type="PROSITE" id="PS50235">
    <property type="entry name" value="USP_3"/>
    <property type="match status" value="1"/>
</dbReference>
<comment type="catalytic activity">
    <reaction evidence="1">
        <text>Thiol-dependent hydrolysis of ester, thioester, amide, peptide and isopeptide bonds formed by the C-terminal Gly of ubiquitin (a 76-residue protein attached to proteins as an intracellular targeting signal).</text>
        <dbReference type="EC" id="3.4.19.12"/>
    </reaction>
</comment>
<keyword evidence="12" id="KW-0788">Thiol protease</keyword>
<evidence type="ECO:0000256" key="10">
    <source>
        <dbReference type="ARBA" id="ARBA00022786"/>
    </source>
</evidence>
<evidence type="ECO:0000313" key="18">
    <source>
        <dbReference type="Proteomes" id="UP000314983"/>
    </source>
</evidence>
<name>A0A4W4EJ78_ELEEL</name>
<dbReference type="GO" id="GO:0046872">
    <property type="term" value="F:metal ion binding"/>
    <property type="evidence" value="ECO:0007669"/>
    <property type="project" value="UniProtKB-KW"/>
</dbReference>
<dbReference type="EC" id="3.4.19.12" evidence="5"/>
<keyword evidence="6" id="KW-0963">Cytoplasm</keyword>
<sequence>MSGVAHQNRRRRAPKMYLLTSDHKVQDHLEGTIPQIFSSFSILQVIDNGSMVKLDKHLLNEVPADLASLLEPITDLELRFKLLSRPHRLHRLAALPLGSQVLVRCGPSGEFADAELRYRGPLTRGSAAILFPFVSQGWAAGRGSSNGSYKGHQLFTCPDQCALFVAASELTTRRSSHSGSTDSAVVPASPPPLQGGQRVCFLQEDVLHWGTVQYCGPLPGRTSTGLYVGVLTDKPVGSWNGCYKSYKLCSIPSPEYGHLLPKQPPQPTVSAPYTRPLIDPAMLAMAKSALQPPSSSSSETLKVILKPPPLHNPKTALKPPAAVSSKTQAPPPSPPTDLFHPANGFHDPPSPPFSEQKAEPKIWLEVGSMIEMNDPPIFGVIRWIGQISGISDQVAGIELDQELSAATDGSYLGERHFRCPPNKGLFVKLRNCRRDSRFPAPEAPINQVERCNSIAFAEWGSKRVEENTPPVLGTDARKLYEGFKKGIQGHLNSCYLDASLFSLFSCCSSVDWVLFWPANEEGQRSKDAQELLRCDIVNPLRRYGYVCASKTMALRKLLEAETTDAGFTNEEKDPEEFLNKLFQLLRVEPVLKIRSVSQEPQECHIYQLFPPSSLTSLVASVQALLESSFMHSGLKFTEAPSCLPLLMPRFGKEFKMFDAILPSLTLDITDLLDETLRQCSICQSVAEWECLQCYEDLDITPGQLKQYCNTCSTQVHAHRKRQMHTPVKVRVPKGTWEGPVHSARQQLALFAVTCIETSHYVSFVKHGPLPTDWLFFDSMADREGGENGFNVPQVRACPEVGRYLSLSEEELKRLETASLKEPVRRLLCDAYMCFYHCPELSLYK</sequence>
<keyword evidence="8" id="KW-0645">Protease</keyword>
<accession>A0A4W4EJ78</accession>
<evidence type="ECO:0000256" key="5">
    <source>
        <dbReference type="ARBA" id="ARBA00012759"/>
    </source>
</evidence>
<evidence type="ECO:0000256" key="13">
    <source>
        <dbReference type="ARBA" id="ARBA00022833"/>
    </source>
</evidence>
<keyword evidence="13" id="KW-0862">Zinc</keyword>
<evidence type="ECO:0000256" key="11">
    <source>
        <dbReference type="ARBA" id="ARBA00022801"/>
    </source>
</evidence>
<evidence type="ECO:0000256" key="12">
    <source>
        <dbReference type="ARBA" id="ARBA00022807"/>
    </source>
</evidence>
<reference evidence="17" key="5">
    <citation type="submission" date="2025-09" db="UniProtKB">
        <authorList>
            <consortium name="Ensembl"/>
        </authorList>
    </citation>
    <scope>IDENTIFICATION</scope>
</reference>
<evidence type="ECO:0000256" key="9">
    <source>
        <dbReference type="ARBA" id="ARBA00022723"/>
    </source>
</evidence>
<dbReference type="Proteomes" id="UP000314983">
    <property type="component" value="Chromosome 9"/>
</dbReference>
<dbReference type="GO" id="GO:0006508">
    <property type="term" value="P:proteolysis"/>
    <property type="evidence" value="ECO:0007669"/>
    <property type="project" value="UniProtKB-KW"/>
</dbReference>
<dbReference type="SUPFAM" id="SSF54001">
    <property type="entry name" value="Cysteine proteinases"/>
    <property type="match status" value="1"/>
</dbReference>
<dbReference type="SMART" id="SM01052">
    <property type="entry name" value="CAP_GLY"/>
    <property type="match status" value="3"/>
</dbReference>
<evidence type="ECO:0000256" key="1">
    <source>
        <dbReference type="ARBA" id="ARBA00000707"/>
    </source>
</evidence>
<evidence type="ECO:0000256" key="4">
    <source>
        <dbReference type="ARBA" id="ARBA00009085"/>
    </source>
</evidence>
<evidence type="ECO:0000313" key="17">
    <source>
        <dbReference type="Ensembl" id="ENSEEEP00000012133.2"/>
    </source>
</evidence>
<gene>
    <name evidence="17" type="primary">cyld3</name>
</gene>
<dbReference type="FunFam" id="2.30.30.190:FF:000007">
    <property type="entry name" value="Putative ubiquitin carboxyl-terminal hydrolase CYLD"/>
    <property type="match status" value="1"/>
</dbReference>
<feature type="domain" description="USP" evidence="15">
    <location>
        <begin position="485"/>
        <end position="838"/>
    </location>
</feature>
<keyword evidence="7" id="KW-0597">Phosphoprotein</keyword>
<organism evidence="17 18">
    <name type="scientific">Electrophorus electricus</name>
    <name type="common">Electric eel</name>
    <name type="synonym">Gymnotus electricus</name>
    <dbReference type="NCBI Taxonomy" id="8005"/>
    <lineage>
        <taxon>Eukaryota</taxon>
        <taxon>Metazoa</taxon>
        <taxon>Chordata</taxon>
        <taxon>Craniata</taxon>
        <taxon>Vertebrata</taxon>
        <taxon>Euteleostomi</taxon>
        <taxon>Actinopterygii</taxon>
        <taxon>Neopterygii</taxon>
        <taxon>Teleostei</taxon>
        <taxon>Ostariophysi</taxon>
        <taxon>Gymnotiformes</taxon>
        <taxon>Gymnotoidei</taxon>
        <taxon>Gymnotidae</taxon>
        <taxon>Electrophorus</taxon>
    </lineage>
</organism>
<dbReference type="InterPro" id="IPR000938">
    <property type="entry name" value="CAP-Gly_domain"/>
</dbReference>
<dbReference type="GO" id="GO:0048471">
    <property type="term" value="C:perinuclear region of cytoplasm"/>
    <property type="evidence" value="ECO:0007669"/>
    <property type="project" value="UniProtKB-SubCell"/>
</dbReference>
<dbReference type="GO" id="GO:0005813">
    <property type="term" value="C:centrosome"/>
    <property type="evidence" value="ECO:0007669"/>
    <property type="project" value="UniProtKB-SubCell"/>
</dbReference>
<dbReference type="PANTHER" id="PTHR11830">
    <property type="entry name" value="40S RIBOSOMAL PROTEIN S3A"/>
    <property type="match status" value="1"/>
</dbReference>